<accession>A0A163DXE1</accession>
<name>A0A163DXE1_PHYB8</name>
<evidence type="ECO:0000256" key="2">
    <source>
        <dbReference type="SAM" id="Phobius"/>
    </source>
</evidence>
<feature type="compositionally biased region" description="Low complexity" evidence="1">
    <location>
        <begin position="201"/>
        <end position="220"/>
    </location>
</feature>
<gene>
    <name evidence="4" type="ORF">PHYBLDRAFT_145473</name>
</gene>
<keyword evidence="5" id="KW-1185">Reference proteome</keyword>
<feature type="compositionally biased region" description="Low complexity" evidence="1">
    <location>
        <begin position="161"/>
        <end position="171"/>
    </location>
</feature>
<feature type="compositionally biased region" description="Basic residues" evidence="1">
    <location>
        <begin position="326"/>
        <end position="335"/>
    </location>
</feature>
<organism evidence="4 5">
    <name type="scientific">Phycomyces blakesleeanus (strain ATCC 8743b / DSM 1359 / FGSC 10004 / NBRC 33097 / NRRL 1555)</name>
    <dbReference type="NCBI Taxonomy" id="763407"/>
    <lineage>
        <taxon>Eukaryota</taxon>
        <taxon>Fungi</taxon>
        <taxon>Fungi incertae sedis</taxon>
        <taxon>Mucoromycota</taxon>
        <taxon>Mucoromycotina</taxon>
        <taxon>Mucoromycetes</taxon>
        <taxon>Mucorales</taxon>
        <taxon>Phycomycetaceae</taxon>
        <taxon>Phycomyces</taxon>
    </lineage>
</organism>
<feature type="region of interest" description="Disordered" evidence="1">
    <location>
        <begin position="249"/>
        <end position="272"/>
    </location>
</feature>
<reference evidence="5" key="1">
    <citation type="submission" date="2015-06" db="EMBL/GenBank/DDBJ databases">
        <title>Expansion of signal transduction pathways in fungi by whole-genome duplication.</title>
        <authorList>
            <consortium name="DOE Joint Genome Institute"/>
            <person name="Corrochano L.M."/>
            <person name="Kuo A."/>
            <person name="Marcet-Houben M."/>
            <person name="Polaino S."/>
            <person name="Salamov A."/>
            <person name="Villalobos J.M."/>
            <person name="Alvarez M.I."/>
            <person name="Avalos J."/>
            <person name="Benito E.P."/>
            <person name="Benoit I."/>
            <person name="Burger G."/>
            <person name="Camino L.P."/>
            <person name="Canovas D."/>
            <person name="Cerda-Olmedo E."/>
            <person name="Cheng J.-F."/>
            <person name="Dominguez A."/>
            <person name="Elias M."/>
            <person name="Eslava A.P."/>
            <person name="Glaser F."/>
            <person name="Grimwood J."/>
            <person name="Gutierrez G."/>
            <person name="Heitman J."/>
            <person name="Henrissat B."/>
            <person name="Iturriaga E.A."/>
            <person name="Lang B.F."/>
            <person name="Lavin J.L."/>
            <person name="Lee S."/>
            <person name="Li W."/>
            <person name="Lindquist E."/>
            <person name="Lopez-Garcia S."/>
            <person name="Luque E.M."/>
            <person name="Marcos A.T."/>
            <person name="Martin J."/>
            <person name="McCluskey K."/>
            <person name="Medina H.R."/>
            <person name="Miralles-Duran A."/>
            <person name="Miyazaki A."/>
            <person name="Munoz-Torres E."/>
            <person name="Oguiza J.A."/>
            <person name="Ohm R."/>
            <person name="Olmedo M."/>
            <person name="Orejas M."/>
            <person name="Ortiz-Castellanos L."/>
            <person name="Pisabarro A.G."/>
            <person name="Rodriguez-Romero J."/>
            <person name="Ruiz-Herrera J."/>
            <person name="Ruiz-Vazquez R."/>
            <person name="Sanz C."/>
            <person name="Schackwitz W."/>
            <person name="Schmutz J."/>
            <person name="Shahriari M."/>
            <person name="Shelest E."/>
            <person name="Silva-Franco F."/>
            <person name="Soanes D."/>
            <person name="Syed K."/>
            <person name="Tagua V.G."/>
            <person name="Talbot N.J."/>
            <person name="Thon M."/>
            <person name="De vries R.P."/>
            <person name="Wiebenga A."/>
            <person name="Yadav J.S."/>
            <person name="Braun E.L."/>
            <person name="Baker S."/>
            <person name="Garre V."/>
            <person name="Horwitz B."/>
            <person name="Torres-Martinez S."/>
            <person name="Idnurm A."/>
            <person name="Herrera-Estrella A."/>
            <person name="Gabaldon T."/>
            <person name="Grigoriev I.V."/>
        </authorList>
    </citation>
    <scope>NUCLEOTIDE SEQUENCE [LARGE SCALE GENOMIC DNA]</scope>
    <source>
        <strain evidence="5">NRRL 1555(-)</strain>
    </source>
</reference>
<dbReference type="EMBL" id="KV440980">
    <property type="protein sequence ID" value="OAD74010.1"/>
    <property type="molecule type" value="Genomic_DNA"/>
</dbReference>
<evidence type="ECO:0000313" key="5">
    <source>
        <dbReference type="Proteomes" id="UP000077315"/>
    </source>
</evidence>
<keyword evidence="2" id="KW-0812">Transmembrane</keyword>
<dbReference type="OrthoDB" id="10398527at2759"/>
<dbReference type="VEuPathDB" id="FungiDB:PHYBLDRAFT_145473"/>
<evidence type="ECO:0000256" key="1">
    <source>
        <dbReference type="SAM" id="MobiDB-lite"/>
    </source>
</evidence>
<feature type="region of interest" description="Disordered" evidence="1">
    <location>
        <begin position="161"/>
        <end position="225"/>
    </location>
</feature>
<feature type="transmembrane region" description="Helical" evidence="2">
    <location>
        <begin position="69"/>
        <end position="89"/>
    </location>
</feature>
<feature type="transmembrane region" description="Helical" evidence="2">
    <location>
        <begin position="44"/>
        <end position="62"/>
    </location>
</feature>
<dbReference type="RefSeq" id="XP_018292050.1">
    <property type="nucleotide sequence ID" value="XM_018431448.1"/>
</dbReference>
<keyword evidence="2" id="KW-0472">Membrane</keyword>
<protein>
    <recommendedName>
        <fullName evidence="6">Transmembrane protein</fullName>
    </recommendedName>
</protein>
<evidence type="ECO:0008006" key="6">
    <source>
        <dbReference type="Google" id="ProtNLM"/>
    </source>
</evidence>
<keyword evidence="3" id="KW-0732">Signal</keyword>
<evidence type="ECO:0000313" key="4">
    <source>
        <dbReference type="EMBL" id="OAD74010.1"/>
    </source>
</evidence>
<feature type="signal peptide" evidence="3">
    <location>
        <begin position="1"/>
        <end position="28"/>
    </location>
</feature>
<sequence>MTSHYLSHYALAALIALLILCTILPVSCDDNITAMASETIESQRSAIISFVFGAFSMIYSLIRSMFSITYSVVTIPFRYSFLLASALWHTMIMRPLNYFFQGASLLFPIILYAVGAVVCGLFIGLCGGFLSEALASAVVAATWGSDNSQSKKDQTVYYPDEAQPQAQSQPDQKQDYNNSQASGSGIVPEMFDTEDEANPQSTALSSSTSLSTNASFSASSRDGRYAYPANTVDSFPVIPEEILPKQNHFGTGEREECRKMHGRRGKRSSFSSDSWRHIPYALSPRRLPRTMTARSSFSETSQQQDSMGSNDDDWEEWTDEEETRKKTLRRRKRHG</sequence>
<feature type="transmembrane region" description="Helical" evidence="2">
    <location>
        <begin position="109"/>
        <end position="130"/>
    </location>
</feature>
<evidence type="ECO:0000256" key="3">
    <source>
        <dbReference type="SAM" id="SignalP"/>
    </source>
</evidence>
<feature type="compositionally biased region" description="Polar residues" evidence="1">
    <location>
        <begin position="292"/>
        <end position="309"/>
    </location>
</feature>
<proteinExistence type="predicted"/>
<feature type="compositionally biased region" description="Acidic residues" evidence="1">
    <location>
        <begin position="310"/>
        <end position="321"/>
    </location>
</feature>
<dbReference type="InParanoid" id="A0A163DXE1"/>
<keyword evidence="2" id="KW-1133">Transmembrane helix</keyword>
<feature type="chain" id="PRO_5007842380" description="Transmembrane protein" evidence="3">
    <location>
        <begin position="29"/>
        <end position="335"/>
    </location>
</feature>
<dbReference type="GeneID" id="28992354"/>
<dbReference type="Proteomes" id="UP000077315">
    <property type="component" value="Unassembled WGS sequence"/>
</dbReference>
<dbReference type="AlphaFoldDB" id="A0A163DXE1"/>
<feature type="region of interest" description="Disordered" evidence="1">
    <location>
        <begin position="286"/>
        <end position="335"/>
    </location>
</feature>